<comment type="caution">
    <text evidence="2">The sequence shown here is derived from an EMBL/GenBank/DDBJ whole genome shotgun (WGS) entry which is preliminary data.</text>
</comment>
<gene>
    <name evidence="2" type="ORF">LCGC14_1937420</name>
</gene>
<keyword evidence="1" id="KW-1133">Transmembrane helix</keyword>
<organism evidence="2">
    <name type="scientific">marine sediment metagenome</name>
    <dbReference type="NCBI Taxonomy" id="412755"/>
    <lineage>
        <taxon>unclassified sequences</taxon>
        <taxon>metagenomes</taxon>
        <taxon>ecological metagenomes</taxon>
    </lineage>
</organism>
<dbReference type="EMBL" id="LAZR01020911">
    <property type="protein sequence ID" value="KKL87169.1"/>
    <property type="molecule type" value="Genomic_DNA"/>
</dbReference>
<feature type="non-terminal residue" evidence="2">
    <location>
        <position position="1"/>
    </location>
</feature>
<sequence>PKLRLPKLRFPKLPDIDTQDAHIYGGLLIGALGGWQVSPAWTLIALGVVLLLIGVLAPRSE</sequence>
<protein>
    <submittedName>
        <fullName evidence="2">Uncharacterized protein</fullName>
    </submittedName>
</protein>
<evidence type="ECO:0000313" key="2">
    <source>
        <dbReference type="EMBL" id="KKL87169.1"/>
    </source>
</evidence>
<keyword evidence="1" id="KW-0812">Transmembrane</keyword>
<accession>A0A0F9FL78</accession>
<dbReference type="AlphaFoldDB" id="A0A0F9FL78"/>
<proteinExistence type="predicted"/>
<feature type="transmembrane region" description="Helical" evidence="1">
    <location>
        <begin position="40"/>
        <end position="57"/>
    </location>
</feature>
<keyword evidence="1" id="KW-0472">Membrane</keyword>
<name>A0A0F9FL78_9ZZZZ</name>
<reference evidence="2" key="1">
    <citation type="journal article" date="2015" name="Nature">
        <title>Complex archaea that bridge the gap between prokaryotes and eukaryotes.</title>
        <authorList>
            <person name="Spang A."/>
            <person name="Saw J.H."/>
            <person name="Jorgensen S.L."/>
            <person name="Zaremba-Niedzwiedzka K."/>
            <person name="Martijn J."/>
            <person name="Lind A.E."/>
            <person name="van Eijk R."/>
            <person name="Schleper C."/>
            <person name="Guy L."/>
            <person name="Ettema T.J."/>
        </authorList>
    </citation>
    <scope>NUCLEOTIDE SEQUENCE</scope>
</reference>
<evidence type="ECO:0000256" key="1">
    <source>
        <dbReference type="SAM" id="Phobius"/>
    </source>
</evidence>